<dbReference type="AlphaFoldDB" id="A0A060Q617"/>
<proteinExistence type="predicted"/>
<feature type="chain" id="PRO_5001585296" evidence="1">
    <location>
        <begin position="18"/>
        <end position="95"/>
    </location>
</feature>
<feature type="signal peptide" evidence="1">
    <location>
        <begin position="1"/>
        <end position="17"/>
    </location>
</feature>
<dbReference type="WormBase" id="Y57G11B.8">
    <property type="protein sequence ID" value="CE49902"/>
    <property type="gene ID" value="WBGene00045061"/>
</dbReference>
<keyword evidence="3" id="KW-1185">Reference proteome</keyword>
<evidence type="ECO:0000313" key="2">
    <source>
        <dbReference type="EMBL" id="CCE71936.2"/>
    </source>
</evidence>
<dbReference type="HOGENOM" id="CLU_2374661_0_0_1"/>
<dbReference type="GeneID" id="13202193"/>
<organism evidence="2 3">
    <name type="scientific">Caenorhabditis elegans</name>
    <dbReference type="NCBI Taxonomy" id="6239"/>
    <lineage>
        <taxon>Eukaryota</taxon>
        <taxon>Metazoa</taxon>
        <taxon>Ecdysozoa</taxon>
        <taxon>Nematoda</taxon>
        <taxon>Chromadorea</taxon>
        <taxon>Rhabditida</taxon>
        <taxon>Rhabditina</taxon>
        <taxon>Rhabditomorpha</taxon>
        <taxon>Rhabditoidea</taxon>
        <taxon>Rhabditidae</taxon>
        <taxon>Peloderinae</taxon>
        <taxon>Caenorhabditis</taxon>
    </lineage>
</organism>
<evidence type="ECO:0000256" key="1">
    <source>
        <dbReference type="SAM" id="SignalP"/>
    </source>
</evidence>
<evidence type="ECO:0000313" key="4">
    <source>
        <dbReference type="WormBase" id="Y57G11B.8"/>
    </source>
</evidence>
<protein>
    <submittedName>
        <fullName evidence="2">CPXV012 protein</fullName>
    </submittedName>
</protein>
<dbReference type="Proteomes" id="UP000001940">
    <property type="component" value="Chromosome IV"/>
</dbReference>
<keyword evidence="1" id="KW-0732">Signal</keyword>
<evidence type="ECO:0000313" key="3">
    <source>
        <dbReference type="Proteomes" id="UP000001940"/>
    </source>
</evidence>
<dbReference type="AGR" id="WB:WBGene00045061"/>
<dbReference type="PANTHER" id="PTHR36956:SF2">
    <property type="entry name" value="CPXV012 PROTEIN-RELATED"/>
    <property type="match status" value="1"/>
</dbReference>
<reference evidence="2 3" key="1">
    <citation type="journal article" date="1998" name="Science">
        <title>Genome sequence of the nematode C. elegans: a platform for investigating biology.</title>
        <authorList>
            <consortium name="The C. elegans sequencing consortium"/>
            <person name="Sulson J.E."/>
            <person name="Waterston R."/>
        </authorList>
    </citation>
    <scope>NUCLEOTIDE SEQUENCE [LARGE SCALE GENOMIC DNA]</scope>
    <source>
        <strain evidence="2 3">Bristol N2</strain>
    </source>
</reference>
<dbReference type="InParanoid" id="A0A060Q617"/>
<dbReference type="PANTHER" id="PTHR36956">
    <property type="entry name" value="UTERINE LUMIN EXPRESSED/LOCAILIZED-RELATED"/>
    <property type="match status" value="1"/>
</dbReference>
<dbReference type="CTD" id="13202193"/>
<name>A0A060Q617_CAEEL</name>
<gene>
    <name evidence="2" type="ORF">CELE_Y57G11B.8</name>
    <name evidence="2 4" type="ORF">Y57G11B.8</name>
</gene>
<dbReference type="Bgee" id="WBGene00045061">
    <property type="expression patterns" value="Expressed in adult organism and 1 other cell type or tissue"/>
</dbReference>
<dbReference type="KEGG" id="cel:CELE_Y57G11B.8"/>
<dbReference type="RefSeq" id="NP_001294222.1">
    <property type="nucleotide sequence ID" value="NM_001307293.1"/>
</dbReference>
<accession>A0A060Q617</accession>
<sequence>MIFYAFLLLPLVSGQWGVPHRQLFVTKDQCIVEYKSIMDCVRTYNVYSYVDDSPLLRKSENLDLIDDSMSWIVLDFYCAIVPEFVKHICPINVGF</sequence>
<dbReference type="EMBL" id="BX284604">
    <property type="protein sequence ID" value="CCE71936.2"/>
    <property type="molecule type" value="Genomic_DNA"/>
</dbReference>